<gene>
    <name evidence="4" type="primary">LOC108039700</name>
    <name evidence="2" type="synonym">108039700</name>
</gene>
<feature type="chain" id="PRO_5027946355" evidence="1">
    <location>
        <begin position="24"/>
        <end position="201"/>
    </location>
</feature>
<reference evidence="4" key="2">
    <citation type="submission" date="2025-04" db="UniProtKB">
        <authorList>
            <consortium name="RefSeq"/>
        </authorList>
    </citation>
    <scope>IDENTIFICATION</scope>
</reference>
<dbReference type="EnsemblMetazoa" id="XM_017116776.1">
    <property type="protein sequence ID" value="XP_016972265.1"/>
    <property type="gene ID" value="LOC108039700"/>
</dbReference>
<dbReference type="AlphaFoldDB" id="A0A6P4E2R0"/>
<dbReference type="GeneID" id="108039700"/>
<feature type="signal peptide" evidence="1">
    <location>
        <begin position="1"/>
        <end position="23"/>
    </location>
</feature>
<sequence>MVREQSLFCKILIFLQVIRLSFEMNNEFVPEREDLFSECQDKPGFDYMDKFGDFSLLSRKRGKNGGTYISGNITMVWDVEPSDRVAVEGYLLKLEGGIWKPTVLKASDKDFCRSFYDKKTIYYPYSTEHVINKDEVKEKCLTNPGTVLVVEPFFQRILINFAVPLTVGRHKVVIMFSAFDKAGVKRPRDICMEIIGDIVHA</sequence>
<proteinExistence type="predicted"/>
<reference evidence="2" key="3">
    <citation type="submission" date="2025-05" db="UniProtKB">
        <authorList>
            <consortium name="EnsemblMetazoa"/>
        </authorList>
    </citation>
    <scope>IDENTIFICATION</scope>
</reference>
<keyword evidence="3" id="KW-1185">Reference proteome</keyword>
<evidence type="ECO:0000313" key="3">
    <source>
        <dbReference type="Proteomes" id="UP001652680"/>
    </source>
</evidence>
<dbReference type="OrthoDB" id="7837310at2759"/>
<reference evidence="3" key="1">
    <citation type="journal article" date="2021" name="Elife">
        <title>Highly contiguous assemblies of 101 drosophilid genomes.</title>
        <authorList>
            <person name="Kim B.Y."/>
            <person name="Wang J.R."/>
            <person name="Miller D.E."/>
            <person name="Barmina O."/>
            <person name="Delaney E."/>
            <person name="Thompson A."/>
            <person name="Comeault A.A."/>
            <person name="Peede D."/>
            <person name="D'Agostino E.R."/>
            <person name="Pelaez J."/>
            <person name="Aguilar J.M."/>
            <person name="Haji D."/>
            <person name="Matsunaga T."/>
            <person name="Armstrong E.E."/>
            <person name="Zych M."/>
            <person name="Ogawa Y."/>
            <person name="Stamenkovic-Radak M."/>
            <person name="Jelic M."/>
            <person name="Veselinovic M.S."/>
            <person name="Tanaskovic M."/>
            <person name="Eric P."/>
            <person name="Gao J.J."/>
            <person name="Katoh T.K."/>
            <person name="Toda M.J."/>
            <person name="Watabe H."/>
            <person name="Watada M."/>
            <person name="Davis J.S."/>
            <person name="Moyle L.C."/>
            <person name="Manoli G."/>
            <person name="Bertolini E."/>
            <person name="Kostal V."/>
            <person name="Hawley R.S."/>
            <person name="Takahashi A."/>
            <person name="Jones C.D."/>
            <person name="Price D.K."/>
            <person name="Whiteman N."/>
            <person name="Kopp A."/>
            <person name="Matute D.R."/>
            <person name="Petrov D.A."/>
        </authorList>
    </citation>
    <scope>NUCLEOTIDE SEQUENCE [LARGE SCALE GENOMIC DNA]</scope>
</reference>
<accession>A0A6P4E2R0</accession>
<protein>
    <submittedName>
        <fullName evidence="4">Uncharacterized protein LOC108039700</fullName>
    </submittedName>
</protein>
<name>A0A6P4E2R0_DRORH</name>
<dbReference type="Proteomes" id="UP001652680">
    <property type="component" value="Unassembled WGS sequence"/>
</dbReference>
<organism evidence="4">
    <name type="scientific">Drosophila rhopaloa</name>
    <name type="common">Fruit fly</name>
    <dbReference type="NCBI Taxonomy" id="1041015"/>
    <lineage>
        <taxon>Eukaryota</taxon>
        <taxon>Metazoa</taxon>
        <taxon>Ecdysozoa</taxon>
        <taxon>Arthropoda</taxon>
        <taxon>Hexapoda</taxon>
        <taxon>Insecta</taxon>
        <taxon>Pterygota</taxon>
        <taxon>Neoptera</taxon>
        <taxon>Endopterygota</taxon>
        <taxon>Diptera</taxon>
        <taxon>Brachycera</taxon>
        <taxon>Muscomorpha</taxon>
        <taxon>Ephydroidea</taxon>
        <taxon>Drosophilidae</taxon>
        <taxon>Drosophila</taxon>
        <taxon>Sophophora</taxon>
    </lineage>
</organism>
<evidence type="ECO:0000313" key="4">
    <source>
        <dbReference type="RefSeq" id="XP_016972265.1"/>
    </source>
</evidence>
<keyword evidence="1" id="KW-0732">Signal</keyword>
<evidence type="ECO:0000256" key="1">
    <source>
        <dbReference type="SAM" id="SignalP"/>
    </source>
</evidence>
<evidence type="ECO:0000313" key="2">
    <source>
        <dbReference type="EnsemblMetazoa" id="XP_016972265.1"/>
    </source>
</evidence>
<dbReference type="RefSeq" id="XP_016972265.1">
    <property type="nucleotide sequence ID" value="XM_017116776.1"/>
</dbReference>
<dbReference type="SMART" id="SM00675">
    <property type="entry name" value="DM11"/>
    <property type="match status" value="1"/>
</dbReference>
<dbReference type="InterPro" id="IPR006601">
    <property type="entry name" value="Uncharacterised_DM11_DROME"/>
</dbReference>